<evidence type="ECO:0000313" key="6">
    <source>
        <dbReference type="EMBL" id="VDN07555.1"/>
    </source>
</evidence>
<dbReference type="PROSITE" id="PS50238">
    <property type="entry name" value="RHOGAP"/>
    <property type="match status" value="1"/>
</dbReference>
<dbReference type="STRING" id="103827.A0A0N5D9T0"/>
<dbReference type="SUPFAM" id="SSF50729">
    <property type="entry name" value="PH domain-like"/>
    <property type="match status" value="1"/>
</dbReference>
<dbReference type="SUPFAM" id="SSF48350">
    <property type="entry name" value="GTPase activation domain, GAP"/>
    <property type="match status" value="1"/>
</dbReference>
<dbReference type="PROSITE" id="PS50020">
    <property type="entry name" value="WW_DOMAIN_2"/>
    <property type="match status" value="1"/>
</dbReference>
<dbReference type="SMART" id="SM00324">
    <property type="entry name" value="RhoGAP"/>
    <property type="match status" value="1"/>
</dbReference>
<dbReference type="PANTHER" id="PTHR23176">
    <property type="entry name" value="RHO/RAC/CDC GTPASE-ACTIVATING PROTEIN"/>
    <property type="match status" value="1"/>
</dbReference>
<dbReference type="CDD" id="cd00201">
    <property type="entry name" value="WW"/>
    <property type="match status" value="1"/>
</dbReference>
<evidence type="ECO:0000259" key="3">
    <source>
        <dbReference type="PROSITE" id="PS50003"/>
    </source>
</evidence>
<dbReference type="InterPro" id="IPR008936">
    <property type="entry name" value="Rho_GTPase_activation_prot"/>
</dbReference>
<feature type="domain" description="WW" evidence="4">
    <location>
        <begin position="47"/>
        <end position="80"/>
    </location>
</feature>
<evidence type="ECO:0000256" key="1">
    <source>
        <dbReference type="ARBA" id="ARBA00022468"/>
    </source>
</evidence>
<accession>A0A0N5D9T0</accession>
<dbReference type="GO" id="GO:0007165">
    <property type="term" value="P:signal transduction"/>
    <property type="evidence" value="ECO:0007669"/>
    <property type="project" value="InterPro"/>
</dbReference>
<dbReference type="Gene3D" id="2.20.70.10">
    <property type="match status" value="1"/>
</dbReference>
<feature type="domain" description="PH" evidence="3">
    <location>
        <begin position="216"/>
        <end position="328"/>
    </location>
</feature>
<keyword evidence="1" id="KW-0343">GTPase activation</keyword>
<dbReference type="Gene3D" id="2.30.29.30">
    <property type="entry name" value="Pleckstrin-homology domain (PH domain)/Phosphotyrosine-binding domain (PTB)"/>
    <property type="match status" value="1"/>
</dbReference>
<dbReference type="InterPro" id="IPR001849">
    <property type="entry name" value="PH_domain"/>
</dbReference>
<evidence type="ECO:0000256" key="2">
    <source>
        <dbReference type="SAM" id="MobiDB-lite"/>
    </source>
</evidence>
<feature type="domain" description="Rho-GAP" evidence="5">
    <location>
        <begin position="435"/>
        <end position="653"/>
    </location>
</feature>
<protein>
    <submittedName>
        <fullName evidence="8">Rho GTPase-activating protein 12</fullName>
    </submittedName>
</protein>
<dbReference type="SUPFAM" id="SSF51045">
    <property type="entry name" value="WW domain"/>
    <property type="match status" value="1"/>
</dbReference>
<dbReference type="AlphaFoldDB" id="A0A0N5D9T0"/>
<name>A0A0N5D9T0_THECL</name>
<dbReference type="InterPro" id="IPR011993">
    <property type="entry name" value="PH-like_dom_sf"/>
</dbReference>
<dbReference type="PANTHER" id="PTHR23176:SF129">
    <property type="entry name" value="RHO GTPASE ACTIVATING PROTEIN AT 16F, ISOFORM E-RELATED"/>
    <property type="match status" value="1"/>
</dbReference>
<dbReference type="PROSITE" id="PS50003">
    <property type="entry name" value="PH_DOMAIN"/>
    <property type="match status" value="1"/>
</dbReference>
<dbReference type="EMBL" id="UYYF01004907">
    <property type="protein sequence ID" value="VDN07555.1"/>
    <property type="molecule type" value="Genomic_DNA"/>
</dbReference>
<organism evidence="8">
    <name type="scientific">Thelazia callipaeda</name>
    <name type="common">Oriental eyeworm</name>
    <name type="synonym">Parasitic nematode</name>
    <dbReference type="NCBI Taxonomy" id="103827"/>
    <lineage>
        <taxon>Eukaryota</taxon>
        <taxon>Metazoa</taxon>
        <taxon>Ecdysozoa</taxon>
        <taxon>Nematoda</taxon>
        <taxon>Chromadorea</taxon>
        <taxon>Rhabditida</taxon>
        <taxon>Spirurina</taxon>
        <taxon>Spiruromorpha</taxon>
        <taxon>Thelazioidea</taxon>
        <taxon>Thelaziidae</taxon>
        <taxon>Thelazia</taxon>
    </lineage>
</organism>
<dbReference type="Pfam" id="PF00620">
    <property type="entry name" value="RhoGAP"/>
    <property type="match status" value="1"/>
</dbReference>
<sequence length="660" mass="73854">MNNSRSTIKEELTNGNEHIYANVQEMELESRRQGQPPVPDSTNEAVRDMGSGWYEYLTQAGRPYFCNHETGECRWKPPRFLKPPLEIVTSLNGIVYQQEIPAGTAIEPGNNISASSSESHTNISALCFAKPGDSSSGENSKSGTIRSTLSVRNKILEKRMSVQAITQELEAVAAANIHSNENIGADSVSYFIPKIVGVESCSNSSNRILSKNITHKSIKCGTLEKCKVADAGVKLKKKEWSSCYLFLSSAHIIFYKDERSAEKSGRHYEAPLGMCDLRGATVQWVDEKDKRRKHIFLLELTDGTIYYFSTSNTQDVNGWFHAMRQVVSKLPRPDICPTPVLEGRVSAGLIRNSSNLSYSAGSLSTGQVRRSFKKSKCSGKDATLPSDDKKRNEIEEIRLTRETIIEKLKRFFRSRPSIESLKEKGIYKPESVFGSTLAAICHHEQSTVPRFIQLVTEVIESKGLDTDGLYRVSGNLSSIQRIRCQVDQEKYIALLAEDDVHVLTGALKLFFRELSEPIFPANLAKDFIYANRLPKGEGKLKSFDELLNRLPLINRETLKVLFGHLIRVANHADKNRMEIHNLAIMFGPSLFSSGSGEMNGDNKKTGNSKKGKGSDKKTKPKPIGVQSNSHLAYNMIMQGQTVEYLLKEFKRFPSMQSHQQ</sequence>
<evidence type="ECO:0000259" key="4">
    <source>
        <dbReference type="PROSITE" id="PS50020"/>
    </source>
</evidence>
<dbReference type="InterPro" id="IPR050729">
    <property type="entry name" value="Rho-GAP"/>
</dbReference>
<dbReference type="InterPro" id="IPR001202">
    <property type="entry name" value="WW_dom"/>
</dbReference>
<dbReference type="OMA" id="NGWFHAM"/>
<evidence type="ECO:0000313" key="8">
    <source>
        <dbReference type="WBParaSite" id="TCLT_0000990001-mRNA-1"/>
    </source>
</evidence>
<dbReference type="InterPro" id="IPR000198">
    <property type="entry name" value="RhoGAP_dom"/>
</dbReference>
<dbReference type="SMART" id="SM00233">
    <property type="entry name" value="PH"/>
    <property type="match status" value="1"/>
</dbReference>
<feature type="region of interest" description="Disordered" evidence="2">
    <location>
        <begin position="595"/>
        <end position="625"/>
    </location>
</feature>
<dbReference type="Proteomes" id="UP000276776">
    <property type="component" value="Unassembled WGS sequence"/>
</dbReference>
<dbReference type="Pfam" id="PF00397">
    <property type="entry name" value="WW"/>
    <property type="match status" value="1"/>
</dbReference>
<reference evidence="6 7" key="2">
    <citation type="submission" date="2018-11" db="EMBL/GenBank/DDBJ databases">
        <authorList>
            <consortium name="Pathogen Informatics"/>
        </authorList>
    </citation>
    <scope>NUCLEOTIDE SEQUENCE [LARGE SCALE GENOMIC DNA]</scope>
</reference>
<evidence type="ECO:0000259" key="5">
    <source>
        <dbReference type="PROSITE" id="PS50238"/>
    </source>
</evidence>
<dbReference type="GO" id="GO:0005096">
    <property type="term" value="F:GTPase activator activity"/>
    <property type="evidence" value="ECO:0007669"/>
    <property type="project" value="UniProtKB-KW"/>
</dbReference>
<proteinExistence type="predicted"/>
<dbReference type="SMART" id="SM00456">
    <property type="entry name" value="WW"/>
    <property type="match status" value="1"/>
</dbReference>
<evidence type="ECO:0000313" key="7">
    <source>
        <dbReference type="Proteomes" id="UP000276776"/>
    </source>
</evidence>
<dbReference type="OrthoDB" id="79452at2759"/>
<dbReference type="Gene3D" id="1.10.555.10">
    <property type="entry name" value="Rho GTPase activation protein"/>
    <property type="match status" value="1"/>
</dbReference>
<dbReference type="WBParaSite" id="TCLT_0000990001-mRNA-1">
    <property type="protein sequence ID" value="TCLT_0000990001-mRNA-1"/>
    <property type="gene ID" value="TCLT_0000990001"/>
</dbReference>
<dbReference type="CDD" id="cd13233">
    <property type="entry name" value="PH_ARHGAP9-like"/>
    <property type="match status" value="1"/>
</dbReference>
<dbReference type="Pfam" id="PF00169">
    <property type="entry name" value="PH"/>
    <property type="match status" value="1"/>
</dbReference>
<dbReference type="GO" id="GO:0005737">
    <property type="term" value="C:cytoplasm"/>
    <property type="evidence" value="ECO:0007669"/>
    <property type="project" value="TreeGrafter"/>
</dbReference>
<gene>
    <name evidence="6" type="ORF">TCLT_LOCUS9889</name>
</gene>
<reference evidence="8" key="1">
    <citation type="submission" date="2017-02" db="UniProtKB">
        <authorList>
            <consortium name="WormBaseParasite"/>
        </authorList>
    </citation>
    <scope>IDENTIFICATION</scope>
</reference>
<keyword evidence="7" id="KW-1185">Reference proteome</keyword>
<dbReference type="InterPro" id="IPR036020">
    <property type="entry name" value="WW_dom_sf"/>
</dbReference>